<evidence type="ECO:0000313" key="2">
    <source>
        <dbReference type="Proteomes" id="UP000035704"/>
    </source>
</evidence>
<sequence length="116" mass="13304">METSKTLEQTLKVLELLKNSIIEDLLEGKEVSTEDAEGRVKNIVRDVARSFNVSDSTILDKCTRQLDISATEFYNLAVRYITKQDNELEEIVASNRRETIDSEAQTRVLLQKIRDN</sequence>
<proteinExistence type="predicted"/>
<keyword evidence="2" id="KW-1185">Reference proteome</keyword>
<reference evidence="1 2" key="1">
    <citation type="submission" date="2014-10" db="EMBL/GenBank/DDBJ databases">
        <title>Genome sequence of Clostridium aceticum DSM 1496.</title>
        <authorList>
            <person name="Poehlein A."/>
            <person name="Schiel-Bengelsdorf B."/>
            <person name="Gottschalk G."/>
            <person name="Duerre P."/>
            <person name="Daniel R."/>
        </authorList>
    </citation>
    <scope>NUCLEOTIDE SEQUENCE [LARGE SCALE GENOMIC DNA]</scope>
    <source>
        <strain evidence="1 2">DSM 1496</strain>
    </source>
</reference>
<organism evidence="1 2">
    <name type="scientific">Clostridium aceticum</name>
    <dbReference type="NCBI Taxonomy" id="84022"/>
    <lineage>
        <taxon>Bacteria</taxon>
        <taxon>Bacillati</taxon>
        <taxon>Bacillota</taxon>
        <taxon>Clostridia</taxon>
        <taxon>Eubacteriales</taxon>
        <taxon>Clostridiaceae</taxon>
        <taxon>Clostridium</taxon>
    </lineage>
</organism>
<evidence type="ECO:0000313" key="1">
    <source>
        <dbReference type="EMBL" id="AKL96235.1"/>
    </source>
</evidence>
<name>A0A0D8I9A8_9CLOT</name>
<dbReference type="AlphaFoldDB" id="A0A0D8I9A8"/>
<dbReference type="RefSeq" id="WP_044825257.1">
    <property type="nucleotide sequence ID" value="NZ_CP009687.1"/>
</dbReference>
<gene>
    <name evidence="1" type="ORF">CACET_c27900</name>
</gene>
<accession>A0A0D8I9A8</accession>
<protein>
    <submittedName>
        <fullName evidence="1">Uncharacterized protein</fullName>
    </submittedName>
</protein>
<dbReference type="Proteomes" id="UP000035704">
    <property type="component" value="Chromosome"/>
</dbReference>
<dbReference type="EMBL" id="CP009687">
    <property type="protein sequence ID" value="AKL96235.1"/>
    <property type="molecule type" value="Genomic_DNA"/>
</dbReference>
<dbReference type="KEGG" id="cace:CACET_c27900"/>
<dbReference type="PATRIC" id="fig|84022.5.peg.724"/>